<feature type="transmembrane region" description="Helical" evidence="8">
    <location>
        <begin position="61"/>
        <end position="81"/>
    </location>
</feature>
<feature type="transmembrane region" description="Helical" evidence="8">
    <location>
        <begin position="87"/>
        <end position="105"/>
    </location>
</feature>
<keyword evidence="4" id="KW-0551">Lipid droplet</keyword>
<dbReference type="InterPro" id="IPR000136">
    <property type="entry name" value="Oleosin"/>
</dbReference>
<dbReference type="GO" id="GO:0009791">
    <property type="term" value="P:post-embryonic development"/>
    <property type="evidence" value="ECO:0007669"/>
    <property type="project" value="UniProtKB-ARBA"/>
</dbReference>
<evidence type="ECO:0000256" key="7">
    <source>
        <dbReference type="ARBA" id="ARBA00023136"/>
    </source>
</evidence>
<gene>
    <name evidence="9" type="primary">OLE18</name>
    <name evidence="9" type="ORF">AAHA92_14771</name>
</gene>
<evidence type="ECO:0000256" key="4">
    <source>
        <dbReference type="ARBA" id="ARBA00022677"/>
    </source>
</evidence>
<comment type="subcellular location">
    <subcellularLocation>
        <location evidence="2">Lipid droplet</location>
    </subcellularLocation>
    <subcellularLocation>
        <location evidence="1">Membrane</location>
        <topology evidence="1">Multi-pass membrane protein</topology>
    </subcellularLocation>
</comment>
<evidence type="ECO:0000256" key="3">
    <source>
        <dbReference type="ARBA" id="ARBA00010858"/>
    </source>
</evidence>
<dbReference type="GO" id="GO:0048608">
    <property type="term" value="P:reproductive structure development"/>
    <property type="evidence" value="ECO:0007669"/>
    <property type="project" value="UniProtKB-ARBA"/>
</dbReference>
<keyword evidence="6 8" id="KW-1133">Transmembrane helix</keyword>
<evidence type="ECO:0000256" key="6">
    <source>
        <dbReference type="ARBA" id="ARBA00022989"/>
    </source>
</evidence>
<dbReference type="GO" id="GO:0005811">
    <property type="term" value="C:lipid droplet"/>
    <property type="evidence" value="ECO:0007669"/>
    <property type="project" value="UniProtKB-SubCell"/>
</dbReference>
<reference evidence="9 10" key="1">
    <citation type="submission" date="2024-06" db="EMBL/GenBank/DDBJ databases">
        <title>A chromosome level genome sequence of Diviner's sage (Salvia divinorum).</title>
        <authorList>
            <person name="Ford S.A."/>
            <person name="Ro D.-K."/>
            <person name="Ness R.W."/>
            <person name="Phillips M.A."/>
        </authorList>
    </citation>
    <scope>NUCLEOTIDE SEQUENCE [LARGE SCALE GENOMIC DNA]</scope>
    <source>
        <strain evidence="9">SAF-2024a</strain>
        <tissue evidence="9">Leaf</tissue>
    </source>
</reference>
<evidence type="ECO:0000313" key="9">
    <source>
        <dbReference type="EMBL" id="KAL1554185.1"/>
    </source>
</evidence>
<evidence type="ECO:0000313" key="10">
    <source>
        <dbReference type="Proteomes" id="UP001567538"/>
    </source>
</evidence>
<protein>
    <submittedName>
        <fullName evidence="9">Oleosin 18.2 kDa-like</fullName>
    </submittedName>
</protein>
<proteinExistence type="inferred from homology"/>
<sequence length="146" mass="15589">MAEHHHQRPADAVKAYLPDNGPSTTQVVSIATLFPVGSILLSLAGLILTCTLFGIAVSVPLFLLFSPIIVPAVMTLTLAVAGFLTSGVFGITALSSFTWIITYFMKMRASLPGQFEQAKRRVGDAAGHMGQTVREVGQKAQDTVWS</sequence>
<dbReference type="PANTHER" id="PTHR33203">
    <property type="entry name" value="OLEOSIN"/>
    <property type="match status" value="1"/>
</dbReference>
<dbReference type="Proteomes" id="UP001567538">
    <property type="component" value="Unassembled WGS sequence"/>
</dbReference>
<keyword evidence="7 8" id="KW-0472">Membrane</keyword>
<evidence type="ECO:0000256" key="1">
    <source>
        <dbReference type="ARBA" id="ARBA00004141"/>
    </source>
</evidence>
<keyword evidence="5 8" id="KW-0812">Transmembrane</keyword>
<comment type="caution">
    <text evidence="9">The sequence shown here is derived from an EMBL/GenBank/DDBJ whole genome shotgun (WGS) entry which is preliminary data.</text>
</comment>
<evidence type="ECO:0000256" key="8">
    <source>
        <dbReference type="SAM" id="Phobius"/>
    </source>
</evidence>
<dbReference type="PANTHER" id="PTHR33203:SF45">
    <property type="entry name" value="OLEOSIN"/>
    <property type="match status" value="1"/>
</dbReference>
<name>A0ABD1HCQ0_SALDI</name>
<comment type="similarity">
    <text evidence="3">Belongs to the oleosin family.</text>
</comment>
<evidence type="ECO:0000256" key="2">
    <source>
        <dbReference type="ARBA" id="ARBA00004502"/>
    </source>
</evidence>
<dbReference type="EMBL" id="JBEAFC010000006">
    <property type="protein sequence ID" value="KAL1554185.1"/>
    <property type="molecule type" value="Genomic_DNA"/>
</dbReference>
<evidence type="ECO:0000256" key="5">
    <source>
        <dbReference type="ARBA" id="ARBA00022692"/>
    </source>
</evidence>
<feature type="transmembrane region" description="Helical" evidence="8">
    <location>
        <begin position="27"/>
        <end position="54"/>
    </location>
</feature>
<accession>A0ABD1HCQ0</accession>
<keyword evidence="10" id="KW-1185">Reference proteome</keyword>
<dbReference type="AlphaFoldDB" id="A0ABD1HCQ0"/>
<dbReference type="Pfam" id="PF01277">
    <property type="entry name" value="Oleosin"/>
    <property type="match status" value="1"/>
</dbReference>
<dbReference type="GO" id="GO:0016020">
    <property type="term" value="C:membrane"/>
    <property type="evidence" value="ECO:0007669"/>
    <property type="project" value="UniProtKB-SubCell"/>
</dbReference>
<organism evidence="9 10">
    <name type="scientific">Salvia divinorum</name>
    <name type="common">Maria pastora</name>
    <name type="synonym">Diviner's sage</name>
    <dbReference type="NCBI Taxonomy" id="28513"/>
    <lineage>
        <taxon>Eukaryota</taxon>
        <taxon>Viridiplantae</taxon>
        <taxon>Streptophyta</taxon>
        <taxon>Embryophyta</taxon>
        <taxon>Tracheophyta</taxon>
        <taxon>Spermatophyta</taxon>
        <taxon>Magnoliopsida</taxon>
        <taxon>eudicotyledons</taxon>
        <taxon>Gunneridae</taxon>
        <taxon>Pentapetalae</taxon>
        <taxon>asterids</taxon>
        <taxon>lamiids</taxon>
        <taxon>Lamiales</taxon>
        <taxon>Lamiaceae</taxon>
        <taxon>Nepetoideae</taxon>
        <taxon>Mentheae</taxon>
        <taxon>Salviinae</taxon>
        <taxon>Salvia</taxon>
        <taxon>Salvia subgen. Calosphace</taxon>
    </lineage>
</organism>